<evidence type="ECO:0008006" key="4">
    <source>
        <dbReference type="Google" id="ProtNLM"/>
    </source>
</evidence>
<keyword evidence="3" id="KW-1185">Reference proteome</keyword>
<reference evidence="2 3" key="1">
    <citation type="submission" date="2020-09" db="EMBL/GenBank/DDBJ databases">
        <title>Pseudoxanthomonas sp. CAU 1598 isolated from sand of Yaerae Beach.</title>
        <authorList>
            <person name="Kim W."/>
        </authorList>
    </citation>
    <scope>NUCLEOTIDE SEQUENCE [LARGE SCALE GENOMIC DNA]</scope>
    <source>
        <strain evidence="2 3">CAU 1598</strain>
    </source>
</reference>
<feature type="region of interest" description="Disordered" evidence="1">
    <location>
        <begin position="95"/>
        <end position="154"/>
    </location>
</feature>
<gene>
    <name evidence="2" type="ORF">IFO71_12210</name>
</gene>
<sequence length="310" mass="33946">MDSATSGVRHWIAEIEVPTIESPAIAEALWRARGAVPANFLVARIRRINKMNLKNSTFLAKVIFGALATGAMFCSDPVVADASCDELRCRVTEPMPWTPPPPPPPCQTCQGNSPGSGDSPGGDAGGQPTVPPEACQRLAADGGPPPDCDRNVANSGANPLDGFVPDGISQINFAGSNFWLGQTAEASARALNECYQDISNSPHDCDMDYLSTWGALTPRIARMADPIREAWDQSMWDLMWDVEVARQNREIASWFGDSQQFSYGGIGINLNLIGRIWTLDRFNQMLIASRKQKLCEWYFAIWDQNSCSNY</sequence>
<evidence type="ECO:0000256" key="1">
    <source>
        <dbReference type="SAM" id="MobiDB-lite"/>
    </source>
</evidence>
<evidence type="ECO:0000313" key="3">
    <source>
        <dbReference type="Proteomes" id="UP000613768"/>
    </source>
</evidence>
<feature type="compositionally biased region" description="Pro residues" evidence="1">
    <location>
        <begin position="96"/>
        <end position="106"/>
    </location>
</feature>
<dbReference type="Proteomes" id="UP000613768">
    <property type="component" value="Unassembled WGS sequence"/>
</dbReference>
<organism evidence="2 3">
    <name type="scientific">Pseudomarimonas arenosa</name>
    <dbReference type="NCBI Taxonomy" id="2774145"/>
    <lineage>
        <taxon>Bacteria</taxon>
        <taxon>Pseudomonadati</taxon>
        <taxon>Pseudomonadota</taxon>
        <taxon>Gammaproteobacteria</taxon>
        <taxon>Lysobacterales</taxon>
        <taxon>Lysobacteraceae</taxon>
        <taxon>Pseudomarimonas</taxon>
    </lineage>
</organism>
<protein>
    <recommendedName>
        <fullName evidence="4">Lysozyme inhibitor LprI N-terminal domain-containing protein</fullName>
    </recommendedName>
</protein>
<dbReference type="AlphaFoldDB" id="A0AAW3ZN53"/>
<evidence type="ECO:0000313" key="2">
    <source>
        <dbReference type="EMBL" id="MBD8526502.1"/>
    </source>
</evidence>
<proteinExistence type="predicted"/>
<name>A0AAW3ZN53_9GAMM</name>
<dbReference type="RefSeq" id="WP_192029923.1">
    <property type="nucleotide sequence ID" value="NZ_JACYTR010000024.1"/>
</dbReference>
<accession>A0AAW3ZN53</accession>
<dbReference type="EMBL" id="JACYTR010000024">
    <property type="protein sequence ID" value="MBD8526502.1"/>
    <property type="molecule type" value="Genomic_DNA"/>
</dbReference>
<comment type="caution">
    <text evidence="2">The sequence shown here is derived from an EMBL/GenBank/DDBJ whole genome shotgun (WGS) entry which is preliminary data.</text>
</comment>